<dbReference type="GO" id="GO:0004674">
    <property type="term" value="F:protein serine/threonine kinase activity"/>
    <property type="evidence" value="ECO:0007669"/>
    <property type="project" value="UniProtKB-KW"/>
</dbReference>
<dbReference type="VEuPathDB" id="FungiDB:FUN_007618"/>
<evidence type="ECO:0000256" key="1">
    <source>
        <dbReference type="ARBA" id="ARBA00012513"/>
    </source>
</evidence>
<protein>
    <recommendedName>
        <fullName evidence="1">non-specific serine/threonine protein kinase</fullName>
        <ecNumber evidence="1">2.7.11.1</ecNumber>
    </recommendedName>
</protein>
<evidence type="ECO:0000313" key="4">
    <source>
        <dbReference type="EMBL" id="PKK73271.1"/>
    </source>
</evidence>
<feature type="domain" description="Heme-regulated eIF-2-alpha kinase helical" evidence="3">
    <location>
        <begin position="127"/>
        <end position="173"/>
    </location>
</feature>
<gene>
    <name evidence="4" type="ORF">RhiirC2_741150</name>
</gene>
<proteinExistence type="predicted"/>
<dbReference type="EC" id="2.7.11.1" evidence="1"/>
<reference evidence="4 5" key="2">
    <citation type="submission" date="2017-10" db="EMBL/GenBank/DDBJ databases">
        <title>Extensive intraspecific genome diversity in a model arbuscular mycorrhizal fungus.</title>
        <authorList>
            <person name="Chen E.C.H."/>
            <person name="Morin E."/>
            <person name="Baudet D."/>
            <person name="Noel J."/>
            <person name="Ndikumana S."/>
            <person name="Charron P."/>
            <person name="St-Onge C."/>
            <person name="Giorgi J."/>
            <person name="Grigoriev I.V."/>
            <person name="Roux C."/>
            <person name="Martin F.M."/>
            <person name="Corradi N."/>
        </authorList>
    </citation>
    <scope>NUCLEOTIDE SEQUENCE [LARGE SCALE GENOMIC DNA]</scope>
    <source>
        <strain evidence="4 5">C2</strain>
    </source>
</reference>
<reference evidence="4 5" key="1">
    <citation type="submission" date="2016-04" db="EMBL/GenBank/DDBJ databases">
        <title>Genome analyses suggest a sexual origin of heterokaryosis in a supposedly ancient asexual fungus.</title>
        <authorList>
            <person name="Ropars J."/>
            <person name="Sedzielewska K."/>
            <person name="Noel J."/>
            <person name="Charron P."/>
            <person name="Farinelli L."/>
            <person name="Marton T."/>
            <person name="Kruger M."/>
            <person name="Pelin A."/>
            <person name="Brachmann A."/>
            <person name="Corradi N."/>
        </authorList>
    </citation>
    <scope>NUCLEOTIDE SEQUENCE [LARGE SCALE GENOMIC DNA]</scope>
    <source>
        <strain evidence="4 5">C2</strain>
    </source>
</reference>
<dbReference type="EMBL" id="LLXL01000383">
    <property type="protein sequence ID" value="PKK73271.1"/>
    <property type="molecule type" value="Genomic_DNA"/>
</dbReference>
<dbReference type="VEuPathDB" id="FungiDB:RhiirA1_535981"/>
<keyword evidence="2" id="KW-0418">Kinase</keyword>
<dbReference type="GO" id="GO:0006950">
    <property type="term" value="P:response to stress"/>
    <property type="evidence" value="ECO:0007669"/>
    <property type="project" value="UniProtKB-ARBA"/>
</dbReference>
<sequence length="187" mass="21435">MTTNIRSIDIKGVVSNKTRIKSKFFASTPSSEESSSNEDTTGFFIAQKKKNDNKIINEELLPLNTKEYPQTPGSLDNFDGVLTFKKDDEFDGNNRHPLETVIASSSNPAQITRYNPDYESILESKRRQSRLLLVSLLENFCLLYDTNPERNHKTFYLICKTLSAMGIIEEEVSKPWWKSVRGKKVYI</sequence>
<organism evidence="4 5">
    <name type="scientific">Rhizophagus irregularis</name>
    <dbReference type="NCBI Taxonomy" id="588596"/>
    <lineage>
        <taxon>Eukaryota</taxon>
        <taxon>Fungi</taxon>
        <taxon>Fungi incertae sedis</taxon>
        <taxon>Mucoromycota</taxon>
        <taxon>Glomeromycotina</taxon>
        <taxon>Glomeromycetes</taxon>
        <taxon>Glomerales</taxon>
        <taxon>Glomeraceae</taxon>
        <taxon>Rhizophagus</taxon>
    </lineage>
</organism>
<dbReference type="VEuPathDB" id="FungiDB:RhiirFUN_009153"/>
<name>A0A2N1NHD7_9GLOM</name>
<dbReference type="AlphaFoldDB" id="A0A2N1NHD7"/>
<comment type="caution">
    <text evidence="4">The sequence shown here is derived from an EMBL/GenBank/DDBJ whole genome shotgun (WGS) entry which is preliminary data.</text>
</comment>
<keyword evidence="2" id="KW-0808">Transferase</keyword>
<evidence type="ECO:0000259" key="3">
    <source>
        <dbReference type="Pfam" id="PF22949"/>
    </source>
</evidence>
<dbReference type="Proteomes" id="UP000233469">
    <property type="component" value="Unassembled WGS sequence"/>
</dbReference>
<evidence type="ECO:0000313" key="5">
    <source>
        <dbReference type="Proteomes" id="UP000233469"/>
    </source>
</evidence>
<dbReference type="InterPro" id="IPR054521">
    <property type="entry name" value="HRI2_3H"/>
</dbReference>
<evidence type="ECO:0000256" key="2">
    <source>
        <dbReference type="ARBA" id="ARBA00022527"/>
    </source>
</evidence>
<accession>A0A2N1NHD7</accession>
<dbReference type="Pfam" id="PF22949">
    <property type="entry name" value="HRI2_3H"/>
    <property type="match status" value="1"/>
</dbReference>
<keyword evidence="2" id="KW-0723">Serine/threonine-protein kinase</keyword>